<evidence type="ECO:0000313" key="2">
    <source>
        <dbReference type="EMBL" id="PDQ36418.1"/>
    </source>
</evidence>
<dbReference type="Proteomes" id="UP000219994">
    <property type="component" value="Unassembled WGS sequence"/>
</dbReference>
<accession>A0A2A6FUT8</accession>
<sequence>MAEPAAGAGERSPQEGGGVSVASEPEAWWLPKMIYSLVSEFARDRGSCHGVVSGSEACFSTVLPVET</sequence>
<feature type="region of interest" description="Disordered" evidence="1">
    <location>
        <begin position="1"/>
        <end position="21"/>
    </location>
</feature>
<proteinExistence type="predicted"/>
<evidence type="ECO:0000256" key="1">
    <source>
        <dbReference type="SAM" id="MobiDB-lite"/>
    </source>
</evidence>
<gene>
    <name evidence="2" type="ORF">B5766_00925</name>
</gene>
<dbReference type="AlphaFoldDB" id="A0A2A6FUT8"/>
<name>A0A2A6FUT8_9MICO</name>
<protein>
    <submittedName>
        <fullName evidence="2">Uncharacterized protein</fullName>
    </submittedName>
</protein>
<organism evidence="2 3">
    <name type="scientific">Candidatus Lumbricidiphila eiseniae</name>
    <dbReference type="NCBI Taxonomy" id="1969409"/>
    <lineage>
        <taxon>Bacteria</taxon>
        <taxon>Bacillati</taxon>
        <taxon>Actinomycetota</taxon>
        <taxon>Actinomycetes</taxon>
        <taxon>Micrococcales</taxon>
        <taxon>Microbacteriaceae</taxon>
        <taxon>Candidatus Lumbricidiphila</taxon>
    </lineage>
</organism>
<dbReference type="EMBL" id="NAEP01000015">
    <property type="protein sequence ID" value="PDQ36418.1"/>
    <property type="molecule type" value="Genomic_DNA"/>
</dbReference>
<comment type="caution">
    <text evidence="2">The sequence shown here is derived from an EMBL/GenBank/DDBJ whole genome shotgun (WGS) entry which is preliminary data.</text>
</comment>
<reference evidence="3" key="1">
    <citation type="submission" date="2017-03" db="EMBL/GenBank/DDBJ databases">
        <authorList>
            <person name="Lund M.B."/>
        </authorList>
    </citation>
    <scope>NUCLEOTIDE SEQUENCE [LARGE SCALE GENOMIC DNA]</scope>
</reference>
<evidence type="ECO:0000313" key="3">
    <source>
        <dbReference type="Proteomes" id="UP000219994"/>
    </source>
</evidence>